<dbReference type="InParanoid" id="U5DIS2"/>
<keyword evidence="1" id="KW-0175">Coiled coil</keyword>
<dbReference type="RefSeq" id="WP_022608640.1">
    <property type="nucleotide sequence ID" value="NZ_ASSJ01000076.1"/>
</dbReference>
<feature type="compositionally biased region" description="Basic and acidic residues" evidence="2">
    <location>
        <begin position="150"/>
        <end position="162"/>
    </location>
</feature>
<dbReference type="Proteomes" id="UP000016960">
    <property type="component" value="Unassembled WGS sequence"/>
</dbReference>
<sequence>MTGANIPFTKWSVVSEDQLLAQIDAIWTNLPIAIEQASTILEQKHEILQEAEAYARETMQIAERRAAQILDDTGIVQRAQREAQQLHAQISEECDRLRKQTHVDNELLLDQAREDCDRLRDEADDYATQALFDLERQLLEMLRIARNGRESLLRAREPDRPSDPSARPSGRAQVRKAS</sequence>
<dbReference type="STRING" id="582515.KR51_00030400"/>
<protein>
    <recommendedName>
        <fullName evidence="5">ATP synthase F0 subunit B</fullName>
    </recommendedName>
</protein>
<evidence type="ECO:0000256" key="2">
    <source>
        <dbReference type="SAM" id="MobiDB-lite"/>
    </source>
</evidence>
<reference evidence="3 4" key="1">
    <citation type="submission" date="2013-05" db="EMBL/GenBank/DDBJ databases">
        <title>Draft genome sequence of Rubidibacter lacunae KORDI 51-2.</title>
        <authorList>
            <person name="Choi D.H."/>
            <person name="Noh J.H."/>
            <person name="Kwon K.-K."/>
            <person name="Lee J.-H."/>
            <person name="Ryu J.-Y."/>
        </authorList>
    </citation>
    <scope>NUCLEOTIDE SEQUENCE [LARGE SCALE GENOMIC DNA]</scope>
    <source>
        <strain evidence="3 4">KORDI 51-2</strain>
    </source>
</reference>
<organism evidence="3 4">
    <name type="scientific">Rubidibacter lacunae KORDI 51-2</name>
    <dbReference type="NCBI Taxonomy" id="582515"/>
    <lineage>
        <taxon>Bacteria</taxon>
        <taxon>Bacillati</taxon>
        <taxon>Cyanobacteriota</taxon>
        <taxon>Cyanophyceae</taxon>
        <taxon>Oscillatoriophycideae</taxon>
        <taxon>Chroococcales</taxon>
        <taxon>Aphanothecaceae</taxon>
        <taxon>Rubidibacter</taxon>
    </lineage>
</organism>
<dbReference type="EMBL" id="ASSJ01000076">
    <property type="protein sequence ID" value="ERN40494.1"/>
    <property type="molecule type" value="Genomic_DNA"/>
</dbReference>
<comment type="caution">
    <text evidence="3">The sequence shown here is derived from an EMBL/GenBank/DDBJ whole genome shotgun (WGS) entry which is preliminary data.</text>
</comment>
<gene>
    <name evidence="3" type="ORF">KR51_00030400</name>
</gene>
<accession>U5DIS2</accession>
<feature type="compositionally biased region" description="Low complexity" evidence="2">
    <location>
        <begin position="163"/>
        <end position="172"/>
    </location>
</feature>
<dbReference type="AlphaFoldDB" id="U5DIS2"/>
<feature type="coiled-coil region" evidence="1">
    <location>
        <begin position="76"/>
        <end position="129"/>
    </location>
</feature>
<evidence type="ECO:0000313" key="3">
    <source>
        <dbReference type="EMBL" id="ERN40494.1"/>
    </source>
</evidence>
<evidence type="ECO:0000256" key="1">
    <source>
        <dbReference type="SAM" id="Coils"/>
    </source>
</evidence>
<name>U5DIS2_9CHRO</name>
<evidence type="ECO:0008006" key="5">
    <source>
        <dbReference type="Google" id="ProtNLM"/>
    </source>
</evidence>
<keyword evidence="4" id="KW-1185">Reference proteome</keyword>
<evidence type="ECO:0000313" key="4">
    <source>
        <dbReference type="Proteomes" id="UP000016960"/>
    </source>
</evidence>
<dbReference type="OrthoDB" id="511915at2"/>
<feature type="region of interest" description="Disordered" evidence="2">
    <location>
        <begin position="150"/>
        <end position="178"/>
    </location>
</feature>
<proteinExistence type="predicted"/>
<dbReference type="eggNOG" id="COG1193">
    <property type="taxonomic scope" value="Bacteria"/>
</dbReference>